<evidence type="ECO:0000313" key="2">
    <source>
        <dbReference type="Proteomes" id="UP000204057"/>
    </source>
</evidence>
<gene>
    <name evidence="1" type="ORF">CPT_Percy32</name>
</gene>
<name>A0A0M4QVX9_9CAUD</name>
<dbReference type="Proteomes" id="UP000204057">
    <property type="component" value="Segment"/>
</dbReference>
<sequence length="128" mass="14935">MSYYDHLRRETEDLFRGKVVTRTWYDVRAKIQVFEFRDGKRLVLTDDMMHDLRRSDTFMTALGPSIYKELYPVQHFGVSAIRPEPAGQYVTRSLPAEAKPQAKITDRTSAVSRWGFGGQRAKRFRSLC</sequence>
<dbReference type="GeneID" id="26796259"/>
<accession>A0A0M4QVX9</accession>
<keyword evidence="2" id="KW-1185">Reference proteome</keyword>
<protein>
    <submittedName>
        <fullName evidence="1">Uncharacterized protein</fullName>
    </submittedName>
</protein>
<reference evidence="1 2" key="1">
    <citation type="journal article" date="2015" name="Genome Announc.">
        <title>Complete Genome Sequence of Caulobacter crescentus Podophage Percy.</title>
        <authorList>
            <person name="Lerma R.A."/>
            <person name="Tidwell T.J."/>
            <person name="Cahill J.L."/>
            <person name="Rasche E.S."/>
            <person name="Kuty Everett G.F."/>
        </authorList>
    </citation>
    <scope>NUCLEOTIDE SEQUENCE [LARGE SCALE GENOMIC DNA]</scope>
</reference>
<organism evidence="1 2">
    <name type="scientific">Caulobacter phage Percy</name>
    <dbReference type="NCBI Taxonomy" id="1701809"/>
    <lineage>
        <taxon>Viruses</taxon>
        <taxon>Duplodnaviria</taxon>
        <taxon>Heunggongvirae</taxon>
        <taxon>Uroviricota</taxon>
        <taxon>Caudoviricetes</taxon>
        <taxon>Autographivirales</taxon>
        <taxon>Autonotataviridae</taxon>
        <taxon>Percyvirus</taxon>
        <taxon>Percyvirus percy</taxon>
    </lineage>
</organism>
<dbReference type="KEGG" id="vg:26796259"/>
<dbReference type="RefSeq" id="YP_009225264.1">
    <property type="nucleotide sequence ID" value="NC_029092.1"/>
</dbReference>
<proteinExistence type="predicted"/>
<dbReference type="EMBL" id="KT381879">
    <property type="protein sequence ID" value="ALF01666.1"/>
    <property type="molecule type" value="Genomic_DNA"/>
</dbReference>
<evidence type="ECO:0000313" key="1">
    <source>
        <dbReference type="EMBL" id="ALF01666.1"/>
    </source>
</evidence>